<name>A0ABW3LYR5_9GAMM</name>
<comment type="caution">
    <text evidence="1">The sequence shown here is derived from an EMBL/GenBank/DDBJ whole genome shotgun (WGS) entry which is preliminary data.</text>
</comment>
<proteinExistence type="predicted"/>
<dbReference type="Proteomes" id="UP001597033">
    <property type="component" value="Unassembled WGS sequence"/>
</dbReference>
<dbReference type="RefSeq" id="WP_162377121.1">
    <property type="nucleotide sequence ID" value="NZ_JBHTKN010000008.1"/>
</dbReference>
<dbReference type="InterPro" id="IPR023346">
    <property type="entry name" value="Lysozyme-like_dom_sf"/>
</dbReference>
<dbReference type="CDD" id="cd13400">
    <property type="entry name" value="LT_IagB-like"/>
    <property type="match status" value="1"/>
</dbReference>
<evidence type="ECO:0008006" key="3">
    <source>
        <dbReference type="Google" id="ProtNLM"/>
    </source>
</evidence>
<keyword evidence="2" id="KW-1185">Reference proteome</keyword>
<accession>A0ABW3LYR5</accession>
<dbReference type="Gene3D" id="1.10.530.10">
    <property type="match status" value="1"/>
</dbReference>
<evidence type="ECO:0000313" key="1">
    <source>
        <dbReference type="EMBL" id="MFD1043152.1"/>
    </source>
</evidence>
<organism evidence="1 2">
    <name type="scientific">Pseudoxanthomonas kaohsiungensis</name>
    <dbReference type="NCBI Taxonomy" id="283923"/>
    <lineage>
        <taxon>Bacteria</taxon>
        <taxon>Pseudomonadati</taxon>
        <taxon>Pseudomonadota</taxon>
        <taxon>Gammaproteobacteria</taxon>
        <taxon>Lysobacterales</taxon>
        <taxon>Lysobacteraceae</taxon>
        <taxon>Pseudoxanthomonas</taxon>
    </lineage>
</organism>
<gene>
    <name evidence="1" type="ORF">ACFQ2N_12435</name>
</gene>
<dbReference type="SUPFAM" id="SSF53955">
    <property type="entry name" value="Lysozyme-like"/>
    <property type="match status" value="2"/>
</dbReference>
<reference evidence="2" key="1">
    <citation type="journal article" date="2019" name="Int. J. Syst. Evol. Microbiol.">
        <title>The Global Catalogue of Microorganisms (GCM) 10K type strain sequencing project: providing services to taxonomists for standard genome sequencing and annotation.</title>
        <authorList>
            <consortium name="The Broad Institute Genomics Platform"/>
            <consortium name="The Broad Institute Genome Sequencing Center for Infectious Disease"/>
            <person name="Wu L."/>
            <person name="Ma J."/>
        </authorList>
    </citation>
    <scope>NUCLEOTIDE SEQUENCE [LARGE SCALE GENOMIC DNA]</scope>
    <source>
        <strain evidence="2">CCUG 55854</strain>
    </source>
</reference>
<protein>
    <recommendedName>
        <fullName evidence="3">Lytic transglycosylase</fullName>
    </recommendedName>
</protein>
<dbReference type="EMBL" id="JBHTKN010000008">
    <property type="protein sequence ID" value="MFD1043152.1"/>
    <property type="molecule type" value="Genomic_DNA"/>
</dbReference>
<sequence length="246" mass="27506">MDLTAADVVQEQAACIQQAAQAYGVDQNHVVHELQLRTGARRQIVRAQDGNYEVGAMRIPSIAMPALAQYGITAEQLVENECLNIQVGTYMLRLRELDQARASVVTMAARRGKTTPRSDCVRAASARYQVPEQVIWAYLRTEGGTVGQYRTNKNGTIDMGPMQVNSVHLTGAPFRFERYGITRERLINDECLNIHVGTYVAAYQIARAPDFWTGVGNYHSATPAKRERYMSRFLTHMRAVAKDVGR</sequence>
<evidence type="ECO:0000313" key="2">
    <source>
        <dbReference type="Proteomes" id="UP001597033"/>
    </source>
</evidence>